<dbReference type="Proteomes" id="UP000237271">
    <property type="component" value="Unassembled WGS sequence"/>
</dbReference>
<dbReference type="EMBL" id="NCKW01007887">
    <property type="protein sequence ID" value="POM69323.1"/>
    <property type="molecule type" value="Genomic_DNA"/>
</dbReference>
<evidence type="ECO:0000313" key="1">
    <source>
        <dbReference type="EMBL" id="POM69323.1"/>
    </source>
</evidence>
<organism evidence="1 2">
    <name type="scientific">Phytophthora palmivora</name>
    <dbReference type="NCBI Taxonomy" id="4796"/>
    <lineage>
        <taxon>Eukaryota</taxon>
        <taxon>Sar</taxon>
        <taxon>Stramenopiles</taxon>
        <taxon>Oomycota</taxon>
        <taxon>Peronosporomycetes</taxon>
        <taxon>Peronosporales</taxon>
        <taxon>Peronosporaceae</taxon>
        <taxon>Phytophthora</taxon>
    </lineage>
</organism>
<protein>
    <submittedName>
        <fullName evidence="1">Uncharacterized protein</fullName>
    </submittedName>
</protein>
<evidence type="ECO:0000313" key="2">
    <source>
        <dbReference type="Proteomes" id="UP000237271"/>
    </source>
</evidence>
<name>A0A2P4XUT9_9STRA</name>
<proteinExistence type="predicted"/>
<accession>A0A2P4XUT9</accession>
<comment type="caution">
    <text evidence="1">The sequence shown here is derived from an EMBL/GenBank/DDBJ whole genome shotgun (WGS) entry which is preliminary data.</text>
</comment>
<gene>
    <name evidence="1" type="ORF">PHPALM_14402</name>
</gene>
<dbReference type="AlphaFoldDB" id="A0A2P4XUT9"/>
<dbReference type="OrthoDB" id="10408431at2759"/>
<keyword evidence="2" id="KW-1185">Reference proteome</keyword>
<sequence>MKVPSADINRYLLDKLDVILSPQQTRNILHLVLGSTTIERPKLLLDSFAESDSGNDMLLVQDQLDITCIIVMQTSAQKTCF</sequence>
<reference evidence="1 2" key="1">
    <citation type="journal article" date="2017" name="Genome Biol. Evol.">
        <title>Phytophthora megakarya and P. palmivora, closely related causal agents of cacao black pod rot, underwent increases in genome sizes and gene numbers by different mechanisms.</title>
        <authorList>
            <person name="Ali S.S."/>
            <person name="Shao J."/>
            <person name="Lary D.J."/>
            <person name="Kronmiller B."/>
            <person name="Shen D."/>
            <person name="Strem M.D."/>
            <person name="Amoako-Attah I."/>
            <person name="Akrofi A.Y."/>
            <person name="Begoude B.A."/>
            <person name="Ten Hoopen G.M."/>
            <person name="Coulibaly K."/>
            <person name="Kebe B.I."/>
            <person name="Melnick R.L."/>
            <person name="Guiltinan M.J."/>
            <person name="Tyler B.M."/>
            <person name="Meinhardt L.W."/>
            <person name="Bailey B.A."/>
        </authorList>
    </citation>
    <scope>NUCLEOTIDE SEQUENCE [LARGE SCALE GENOMIC DNA]</scope>
    <source>
        <strain evidence="2">sbr112.9</strain>
    </source>
</reference>